<name>A0A318UF97_9SPHI</name>
<keyword evidence="4" id="KW-0472">Membrane</keyword>
<dbReference type="InterPro" id="IPR011990">
    <property type="entry name" value="TPR-like_helical_dom_sf"/>
</dbReference>
<evidence type="ECO:0000259" key="6">
    <source>
        <dbReference type="Pfam" id="PF07980"/>
    </source>
</evidence>
<comment type="caution">
    <text evidence="8">The sequence shown here is derived from an EMBL/GenBank/DDBJ whole genome shotgun (WGS) entry which is preliminary data.</text>
</comment>
<evidence type="ECO:0000256" key="4">
    <source>
        <dbReference type="ARBA" id="ARBA00023136"/>
    </source>
</evidence>
<evidence type="ECO:0000259" key="7">
    <source>
        <dbReference type="Pfam" id="PF14322"/>
    </source>
</evidence>
<organism evidence="8 9">
    <name type="scientific">Pedobacter nutrimenti</name>
    <dbReference type="NCBI Taxonomy" id="1241337"/>
    <lineage>
        <taxon>Bacteria</taxon>
        <taxon>Pseudomonadati</taxon>
        <taxon>Bacteroidota</taxon>
        <taxon>Sphingobacteriia</taxon>
        <taxon>Sphingobacteriales</taxon>
        <taxon>Sphingobacteriaceae</taxon>
        <taxon>Pedobacter</taxon>
    </lineage>
</organism>
<keyword evidence="5" id="KW-0998">Cell outer membrane</keyword>
<evidence type="ECO:0000313" key="9">
    <source>
        <dbReference type="Proteomes" id="UP000248198"/>
    </source>
</evidence>
<dbReference type="Pfam" id="PF07980">
    <property type="entry name" value="SusD_RagB"/>
    <property type="match status" value="1"/>
</dbReference>
<evidence type="ECO:0000313" key="8">
    <source>
        <dbReference type="EMBL" id="PYF74773.1"/>
    </source>
</evidence>
<dbReference type="InterPro" id="IPR012944">
    <property type="entry name" value="SusD_RagB_dom"/>
</dbReference>
<dbReference type="RefSeq" id="WP_110829545.1">
    <property type="nucleotide sequence ID" value="NZ_QKLU01000003.1"/>
</dbReference>
<evidence type="ECO:0000256" key="2">
    <source>
        <dbReference type="ARBA" id="ARBA00006275"/>
    </source>
</evidence>
<evidence type="ECO:0000256" key="5">
    <source>
        <dbReference type="ARBA" id="ARBA00023237"/>
    </source>
</evidence>
<accession>A0A318UF97</accession>
<keyword evidence="3" id="KW-0732">Signal</keyword>
<dbReference type="Gene3D" id="1.25.40.390">
    <property type="match status" value="1"/>
</dbReference>
<dbReference type="OrthoDB" id="5694214at2"/>
<gene>
    <name evidence="8" type="ORF">B0O44_103219</name>
</gene>
<reference evidence="8 9" key="1">
    <citation type="submission" date="2018-06" db="EMBL/GenBank/DDBJ databases">
        <title>Genomic Encyclopedia of Archaeal and Bacterial Type Strains, Phase II (KMG-II): from individual species to whole genera.</title>
        <authorList>
            <person name="Goeker M."/>
        </authorList>
    </citation>
    <scope>NUCLEOTIDE SEQUENCE [LARGE SCALE GENOMIC DNA]</scope>
    <source>
        <strain evidence="8 9">DSM 27372</strain>
    </source>
</reference>
<evidence type="ECO:0000256" key="1">
    <source>
        <dbReference type="ARBA" id="ARBA00004442"/>
    </source>
</evidence>
<feature type="domain" description="RagB/SusD" evidence="6">
    <location>
        <begin position="319"/>
        <end position="591"/>
    </location>
</feature>
<keyword evidence="9" id="KW-1185">Reference proteome</keyword>
<dbReference type="SUPFAM" id="SSF48452">
    <property type="entry name" value="TPR-like"/>
    <property type="match status" value="1"/>
</dbReference>
<dbReference type="EMBL" id="QKLU01000003">
    <property type="protein sequence ID" value="PYF74773.1"/>
    <property type="molecule type" value="Genomic_DNA"/>
</dbReference>
<sequence length="591" mass="65274">MNTKKLTWFATVLMFVFAVVFTSSCKKDFLQVPPGGNPTVDSVFARSSTAYNAIAGAYFACLRQGLNWDGRLYAPWTDDQLAGSQAFWRQGDNNSGSICNTAILGSGLSANAFTSEDMSGYNDNFTCIRKAYLVKENIDKVPDMSAGDKAIVKAEMQAIVAYRYSQMFIMYGGVPIVSKSFSTGAPNDLPSLAIPRASLKSTLDSIVLWCDRSAAVLPSVWPANSLGRMTKAAALAIKAKTLLYAARPLFNTATPYMGLGANNNMICLGSFDAALWTKALAASEAVIQEAEGPGGLGIINTGHPLDDYGTATSTPSNREVILAFKQQVSSGSGNGPYNIFNVYGFNYNWQANGSVLATSMLENYYKADGTEQSWPGVGELAPFTEYKRKFLEMEPRFQADFNGYEMQAANNPGDQGWNMSQHLKDVNNFGAGQPTKFYYHAGSRPWFDFPLFRLAAYYLSSAEAYNESGQPGQALQRLNKIHERAGLRPITEMDQTKLRQIIHREWATEFMMEKYRLHDLKHWKDPGIDKGIIGGPIRFLTFNNGGDALISGNQNYGNSVKYNGYWHVRQYLNPFPQSEVNKGYLVQNPGY</sequence>
<protein>
    <submittedName>
        <fullName evidence="8">Putative outer membrane starch-binding protein</fullName>
    </submittedName>
</protein>
<comment type="similarity">
    <text evidence="2">Belongs to the SusD family.</text>
</comment>
<dbReference type="Proteomes" id="UP000248198">
    <property type="component" value="Unassembled WGS sequence"/>
</dbReference>
<dbReference type="Pfam" id="PF14322">
    <property type="entry name" value="SusD-like_3"/>
    <property type="match status" value="1"/>
</dbReference>
<feature type="domain" description="SusD-like N-terminal" evidence="7">
    <location>
        <begin position="120"/>
        <end position="241"/>
    </location>
</feature>
<dbReference type="AlphaFoldDB" id="A0A318UF97"/>
<dbReference type="InterPro" id="IPR033985">
    <property type="entry name" value="SusD-like_N"/>
</dbReference>
<dbReference type="GO" id="GO:0009279">
    <property type="term" value="C:cell outer membrane"/>
    <property type="evidence" value="ECO:0007669"/>
    <property type="project" value="UniProtKB-SubCell"/>
</dbReference>
<proteinExistence type="inferred from homology"/>
<comment type="subcellular location">
    <subcellularLocation>
        <location evidence="1">Cell outer membrane</location>
    </subcellularLocation>
</comment>
<dbReference type="PROSITE" id="PS51257">
    <property type="entry name" value="PROKAR_LIPOPROTEIN"/>
    <property type="match status" value="1"/>
</dbReference>
<evidence type="ECO:0000256" key="3">
    <source>
        <dbReference type="ARBA" id="ARBA00022729"/>
    </source>
</evidence>